<dbReference type="InterPro" id="IPR019793">
    <property type="entry name" value="Peroxidases_heam-ligand_BS"/>
</dbReference>
<dbReference type="GO" id="GO:0000302">
    <property type="term" value="P:response to reactive oxygen species"/>
    <property type="evidence" value="ECO:0007669"/>
    <property type="project" value="TreeGrafter"/>
</dbReference>
<evidence type="ECO:0000313" key="17">
    <source>
        <dbReference type="Proteomes" id="UP000042958"/>
    </source>
</evidence>
<keyword evidence="11" id="KW-0496">Mitochondrion</keyword>
<dbReference type="EMBL" id="CDHK01000005">
    <property type="protein sequence ID" value="CEJ57311.1"/>
    <property type="molecule type" value="Genomic_DNA"/>
</dbReference>
<dbReference type="PROSITE" id="PS50873">
    <property type="entry name" value="PEROXIDASE_4"/>
    <property type="match status" value="1"/>
</dbReference>
<dbReference type="PROSITE" id="PS00436">
    <property type="entry name" value="PEROXIDASE_2"/>
    <property type="match status" value="1"/>
</dbReference>
<comment type="function">
    <text evidence="1">Destroys radicals which are normally produced within the cells and which are toxic to biological systems.</text>
</comment>
<evidence type="ECO:0000256" key="14">
    <source>
        <dbReference type="RuleBase" id="RU363051"/>
    </source>
</evidence>
<evidence type="ECO:0000256" key="2">
    <source>
        <dbReference type="ARBA" id="ARBA00004305"/>
    </source>
</evidence>
<dbReference type="Proteomes" id="UP000042958">
    <property type="component" value="Unassembled WGS sequence"/>
</dbReference>
<dbReference type="InterPro" id="IPR019794">
    <property type="entry name" value="Peroxidases_AS"/>
</dbReference>
<evidence type="ECO:0000256" key="3">
    <source>
        <dbReference type="ARBA" id="ARBA00004569"/>
    </source>
</evidence>
<gene>
    <name evidence="16" type="ORF">PMG11_06008</name>
</gene>
<keyword evidence="9 14" id="KW-0560">Oxidoreductase</keyword>
<dbReference type="PROSITE" id="PS00435">
    <property type="entry name" value="PEROXIDASE_1"/>
    <property type="match status" value="1"/>
</dbReference>
<dbReference type="Gene3D" id="1.10.520.10">
    <property type="match status" value="1"/>
</dbReference>
<evidence type="ECO:0000256" key="4">
    <source>
        <dbReference type="ARBA" id="ARBA00005997"/>
    </source>
</evidence>
<comment type="subcellular location">
    <subcellularLocation>
        <location evidence="3">Mitochondrion intermembrane space</location>
    </subcellularLocation>
    <subcellularLocation>
        <location evidence="2">Mitochondrion matrix</location>
    </subcellularLocation>
</comment>
<keyword evidence="14" id="KW-0732">Signal</keyword>
<keyword evidence="6" id="KW-0349">Heme</keyword>
<dbReference type="PANTHER" id="PTHR31356:SF58">
    <property type="entry name" value="CYTOCHROME C PEROXIDASE, MITOCHONDRIAL"/>
    <property type="match status" value="1"/>
</dbReference>
<dbReference type="SUPFAM" id="SSF48113">
    <property type="entry name" value="Heme-dependent peroxidases"/>
    <property type="match status" value="1"/>
</dbReference>
<evidence type="ECO:0000256" key="5">
    <source>
        <dbReference type="ARBA" id="ARBA00022559"/>
    </source>
</evidence>
<dbReference type="STRING" id="104259.A0A0F7TN78"/>
<dbReference type="AlphaFoldDB" id="A0A0F7TN78"/>
<evidence type="ECO:0000256" key="11">
    <source>
        <dbReference type="ARBA" id="ARBA00023128"/>
    </source>
</evidence>
<evidence type="ECO:0000259" key="15">
    <source>
        <dbReference type="PROSITE" id="PS50873"/>
    </source>
</evidence>
<dbReference type="GO" id="GO:0005759">
    <property type="term" value="C:mitochondrial matrix"/>
    <property type="evidence" value="ECO:0007669"/>
    <property type="project" value="UniProtKB-SubCell"/>
</dbReference>
<dbReference type="FunFam" id="1.10.420.10:FF:000009">
    <property type="entry name" value="Ascorbate peroxidase"/>
    <property type="match status" value="1"/>
</dbReference>
<dbReference type="GO" id="GO:0042744">
    <property type="term" value="P:hydrogen peroxide catabolic process"/>
    <property type="evidence" value="ECO:0007669"/>
    <property type="project" value="TreeGrafter"/>
</dbReference>
<dbReference type="GO" id="GO:0004130">
    <property type="term" value="F:cytochrome-c peroxidase activity"/>
    <property type="evidence" value="ECO:0007669"/>
    <property type="project" value="UniProtKB-EC"/>
</dbReference>
<evidence type="ECO:0000256" key="7">
    <source>
        <dbReference type="ARBA" id="ARBA00022723"/>
    </source>
</evidence>
<dbReference type="GO" id="GO:0005758">
    <property type="term" value="C:mitochondrial intermembrane space"/>
    <property type="evidence" value="ECO:0007669"/>
    <property type="project" value="UniProtKB-SubCell"/>
</dbReference>
<dbReference type="GO" id="GO:0034599">
    <property type="term" value="P:cellular response to oxidative stress"/>
    <property type="evidence" value="ECO:0007669"/>
    <property type="project" value="InterPro"/>
</dbReference>
<comment type="subunit">
    <text evidence="12">Forms a one-to-one complex with cytochrome c.</text>
</comment>
<dbReference type="GO" id="GO:0020037">
    <property type="term" value="F:heme binding"/>
    <property type="evidence" value="ECO:0007669"/>
    <property type="project" value="UniProtKB-UniRule"/>
</dbReference>
<dbReference type="InterPro" id="IPR010255">
    <property type="entry name" value="Haem_peroxidase_sf"/>
</dbReference>
<evidence type="ECO:0000256" key="13">
    <source>
        <dbReference type="ARBA" id="ARBA00049265"/>
    </source>
</evidence>
<dbReference type="InterPro" id="IPR002207">
    <property type="entry name" value="Peroxidase_I"/>
</dbReference>
<keyword evidence="5 14" id="KW-0575">Peroxidase</keyword>
<evidence type="ECO:0000256" key="10">
    <source>
        <dbReference type="ARBA" id="ARBA00023004"/>
    </source>
</evidence>
<organism evidence="16 17">
    <name type="scientific">Penicillium brasilianum</name>
    <dbReference type="NCBI Taxonomy" id="104259"/>
    <lineage>
        <taxon>Eukaryota</taxon>
        <taxon>Fungi</taxon>
        <taxon>Dikarya</taxon>
        <taxon>Ascomycota</taxon>
        <taxon>Pezizomycotina</taxon>
        <taxon>Eurotiomycetes</taxon>
        <taxon>Eurotiomycetidae</taxon>
        <taxon>Eurotiales</taxon>
        <taxon>Aspergillaceae</taxon>
        <taxon>Penicillium</taxon>
    </lineage>
</organism>
<keyword evidence="17" id="KW-1185">Reference proteome</keyword>
<accession>A0A0F7TN78</accession>
<dbReference type="OrthoDB" id="2859658at2759"/>
<feature type="signal peptide" evidence="14">
    <location>
        <begin position="1"/>
        <end position="20"/>
    </location>
</feature>
<reference evidence="17" key="1">
    <citation type="journal article" date="2015" name="Genome Announc.">
        <title>Draft genome sequence of the fungus Penicillium brasilianum MG11.</title>
        <authorList>
            <person name="Horn F."/>
            <person name="Linde J."/>
            <person name="Mattern D.J."/>
            <person name="Walther G."/>
            <person name="Guthke R."/>
            <person name="Brakhage A.A."/>
            <person name="Valiante V."/>
        </authorList>
    </citation>
    <scope>NUCLEOTIDE SEQUENCE [LARGE SCALE GENOMIC DNA]</scope>
    <source>
        <strain evidence="17">MG11</strain>
    </source>
</reference>
<sequence>MYSKWALLFAAGLAVGGTSGFLLTTQESSKNGQNIFVPSKDDYKMVYNEIARLLLEMDEYDGGSYGPGFLRLSWHASGTYDKATGTGGSNGVTMRLAPESKYNANLGLDNARGFLEPVKSMYHLLHLNEELLTAPYRNVPLDQLLRSLDISRGHSCAGIRWTNCPLEARRQDADRTACTPDGRLPNAAKGPPHLRNIFYRMGFDDREIVALSGAHALGRAHTNRTGYEGPWDFSPTVFTNEFFRLLVEEKWLEREWEGPFQYTDKTTRTLMMLPTDLALVEDAEFKTHVERYARDSDVFFQEFAEAYVKLLELGVPFKGQITDRWVFERYD</sequence>
<evidence type="ECO:0000256" key="6">
    <source>
        <dbReference type="ARBA" id="ARBA00022617"/>
    </source>
</evidence>
<comment type="similarity">
    <text evidence="4">Belongs to the peroxidase family. Cytochrome c peroxidase subfamily.</text>
</comment>
<dbReference type="PANTHER" id="PTHR31356">
    <property type="entry name" value="THYLAKOID LUMENAL 29 KDA PROTEIN, CHLOROPLASTIC-RELATED"/>
    <property type="match status" value="1"/>
</dbReference>
<dbReference type="EC" id="1.11.1.-" evidence="14"/>
<feature type="domain" description="Plant heme peroxidase family profile" evidence="15">
    <location>
        <begin position="64"/>
        <end position="321"/>
    </location>
</feature>
<feature type="chain" id="PRO_5006986724" description="Peroxidase" evidence="14">
    <location>
        <begin position="21"/>
        <end position="331"/>
    </location>
</feature>
<dbReference type="InterPro" id="IPR002016">
    <property type="entry name" value="Haem_peroxidase"/>
</dbReference>
<dbReference type="InterPro" id="IPR044831">
    <property type="entry name" value="Ccp1-like"/>
</dbReference>
<dbReference type="PRINTS" id="PR00458">
    <property type="entry name" value="PEROXIDASE"/>
</dbReference>
<evidence type="ECO:0000256" key="8">
    <source>
        <dbReference type="ARBA" id="ARBA00022946"/>
    </source>
</evidence>
<keyword evidence="7" id="KW-0479">Metal-binding</keyword>
<comment type="catalytic activity">
    <reaction evidence="13">
        <text>2 Fe(II)-[cytochrome c] + H2O2 + 2 H(+) = 2 Fe(III)-[cytochrome c] + 2 H2O</text>
        <dbReference type="Rhea" id="RHEA:16581"/>
        <dbReference type="Rhea" id="RHEA-COMP:10350"/>
        <dbReference type="Rhea" id="RHEA-COMP:14399"/>
        <dbReference type="ChEBI" id="CHEBI:15377"/>
        <dbReference type="ChEBI" id="CHEBI:15378"/>
        <dbReference type="ChEBI" id="CHEBI:16240"/>
        <dbReference type="ChEBI" id="CHEBI:29033"/>
        <dbReference type="ChEBI" id="CHEBI:29034"/>
        <dbReference type="EC" id="1.11.1.5"/>
    </reaction>
</comment>
<protein>
    <recommendedName>
        <fullName evidence="14">Peroxidase</fullName>
        <ecNumber evidence="14">1.11.1.-</ecNumber>
    </recommendedName>
</protein>
<keyword evidence="8" id="KW-0809">Transit peptide</keyword>
<dbReference type="Gene3D" id="1.10.420.10">
    <property type="entry name" value="Peroxidase, domain 2"/>
    <property type="match status" value="1"/>
</dbReference>
<evidence type="ECO:0000256" key="1">
    <source>
        <dbReference type="ARBA" id="ARBA00003917"/>
    </source>
</evidence>
<evidence type="ECO:0000313" key="16">
    <source>
        <dbReference type="EMBL" id="CEJ57311.1"/>
    </source>
</evidence>
<evidence type="ECO:0000256" key="9">
    <source>
        <dbReference type="ARBA" id="ARBA00023002"/>
    </source>
</evidence>
<keyword evidence="10" id="KW-0408">Iron</keyword>
<dbReference type="GO" id="GO:0046872">
    <property type="term" value="F:metal ion binding"/>
    <property type="evidence" value="ECO:0007669"/>
    <property type="project" value="UniProtKB-UniRule"/>
</dbReference>
<evidence type="ECO:0000256" key="12">
    <source>
        <dbReference type="ARBA" id="ARBA00038574"/>
    </source>
</evidence>
<proteinExistence type="inferred from homology"/>
<dbReference type="PRINTS" id="PR00459">
    <property type="entry name" value="ASPEROXIDASE"/>
</dbReference>
<name>A0A0F7TN78_PENBI</name>
<dbReference type="Pfam" id="PF00141">
    <property type="entry name" value="peroxidase"/>
    <property type="match status" value="2"/>
</dbReference>